<dbReference type="EMBL" id="CP149822">
    <property type="protein sequence ID" value="WZN39370.1"/>
    <property type="molecule type" value="Genomic_DNA"/>
</dbReference>
<dbReference type="RefSeq" id="WP_341834359.1">
    <property type="nucleotide sequence ID" value="NZ_CP149822.1"/>
</dbReference>
<organism evidence="1 2">
    <name type="scientific">Chitinophaga pollutisoli</name>
    <dbReference type="NCBI Taxonomy" id="3133966"/>
    <lineage>
        <taxon>Bacteria</taxon>
        <taxon>Pseudomonadati</taxon>
        <taxon>Bacteroidota</taxon>
        <taxon>Chitinophagia</taxon>
        <taxon>Chitinophagales</taxon>
        <taxon>Chitinophagaceae</taxon>
        <taxon>Chitinophaga</taxon>
    </lineage>
</organism>
<evidence type="ECO:0000313" key="2">
    <source>
        <dbReference type="Proteomes" id="UP001485459"/>
    </source>
</evidence>
<accession>A0ABZ2YI09</accession>
<gene>
    <name evidence="1" type="ORF">WJU16_15295</name>
</gene>
<keyword evidence="2" id="KW-1185">Reference proteome</keyword>
<protein>
    <submittedName>
        <fullName evidence="1">Uncharacterized protein</fullName>
    </submittedName>
</protein>
<dbReference type="Proteomes" id="UP001485459">
    <property type="component" value="Chromosome"/>
</dbReference>
<proteinExistence type="predicted"/>
<reference evidence="2" key="1">
    <citation type="submission" date="2024-03" db="EMBL/GenBank/DDBJ databases">
        <title>Chitinophaga horti sp. nov., isolated from garden soil.</title>
        <authorList>
            <person name="Lee D.S."/>
            <person name="Han D.M."/>
            <person name="Baek J.H."/>
            <person name="Choi D.G."/>
            <person name="Jeon J.H."/>
            <person name="Jeon C.O."/>
        </authorList>
    </citation>
    <scope>NUCLEOTIDE SEQUENCE [LARGE SCALE GENOMIC DNA]</scope>
    <source>
        <strain evidence="2">GPA1</strain>
    </source>
</reference>
<name>A0ABZ2YI09_9BACT</name>
<evidence type="ECO:0000313" key="1">
    <source>
        <dbReference type="EMBL" id="WZN39370.1"/>
    </source>
</evidence>
<sequence>MARLKPQLDMEGNLGQLSIYRQYGSDKVYVRRKGGPTKEQISNHPNFERTRWNNAEFKACTMMTQSIRQALFPLRHLGDPLFTGALNKLAKAIQKTDAADLGQRCIYLSRNRHLLQGFPLNLLHPFDGIVRIPVAVHPDRAGGGAIVSIPELVPGIHLHLLRDAPYYRFCVTLGAAGDITFADGGHQRMGQLPIASHVANWQHRQSPAAATTVQLRLPQEFPDAVTLVLGIGIEQGAPDNTGNIIAVKRSGSAKVLGVF</sequence>